<dbReference type="Proteomes" id="UP001152523">
    <property type="component" value="Unassembled WGS sequence"/>
</dbReference>
<accession>A0AAV0G7A4</accession>
<gene>
    <name evidence="1" type="ORF">CEPIT_LOCUS40692</name>
</gene>
<protein>
    <submittedName>
        <fullName evidence="1">Uncharacterized protein</fullName>
    </submittedName>
</protein>
<evidence type="ECO:0000313" key="2">
    <source>
        <dbReference type="Proteomes" id="UP001152523"/>
    </source>
</evidence>
<name>A0AAV0G7A4_9ASTE</name>
<evidence type="ECO:0000313" key="1">
    <source>
        <dbReference type="EMBL" id="CAH9143472.1"/>
    </source>
</evidence>
<sequence length="110" mass="12657">MKKQTSIDSHFKRKTIDLSCSPSNSINAETPNVEVTNTSKYLGRSSLSFDIKNLERDPAKRPQIWEYPVNQRDEVIRAYLEMGPYQIHLSKYPLSVEGAPGTILRCQEWN</sequence>
<dbReference type="EMBL" id="CAMAPF010001051">
    <property type="protein sequence ID" value="CAH9143472.1"/>
    <property type="molecule type" value="Genomic_DNA"/>
</dbReference>
<organism evidence="1 2">
    <name type="scientific">Cuscuta epithymum</name>
    <dbReference type="NCBI Taxonomy" id="186058"/>
    <lineage>
        <taxon>Eukaryota</taxon>
        <taxon>Viridiplantae</taxon>
        <taxon>Streptophyta</taxon>
        <taxon>Embryophyta</taxon>
        <taxon>Tracheophyta</taxon>
        <taxon>Spermatophyta</taxon>
        <taxon>Magnoliopsida</taxon>
        <taxon>eudicotyledons</taxon>
        <taxon>Gunneridae</taxon>
        <taxon>Pentapetalae</taxon>
        <taxon>asterids</taxon>
        <taxon>lamiids</taxon>
        <taxon>Solanales</taxon>
        <taxon>Convolvulaceae</taxon>
        <taxon>Cuscuteae</taxon>
        <taxon>Cuscuta</taxon>
        <taxon>Cuscuta subgen. Cuscuta</taxon>
    </lineage>
</organism>
<comment type="caution">
    <text evidence="1">The sequence shown here is derived from an EMBL/GenBank/DDBJ whole genome shotgun (WGS) entry which is preliminary data.</text>
</comment>
<reference evidence="1" key="1">
    <citation type="submission" date="2022-07" db="EMBL/GenBank/DDBJ databases">
        <authorList>
            <person name="Macas J."/>
            <person name="Novak P."/>
            <person name="Neumann P."/>
        </authorList>
    </citation>
    <scope>NUCLEOTIDE SEQUENCE</scope>
</reference>
<keyword evidence="2" id="KW-1185">Reference proteome</keyword>
<dbReference type="AlphaFoldDB" id="A0AAV0G7A4"/>
<proteinExistence type="predicted"/>